<accession>A0A6A6FXZ7</accession>
<gene>
    <name evidence="1" type="ORF">BDZ85DRAFT_270811</name>
</gene>
<keyword evidence="2" id="KW-1185">Reference proteome</keyword>
<dbReference type="AlphaFoldDB" id="A0A6A6FXZ7"/>
<proteinExistence type="predicted"/>
<dbReference type="EMBL" id="ML992569">
    <property type="protein sequence ID" value="KAF2218194.1"/>
    <property type="molecule type" value="Genomic_DNA"/>
</dbReference>
<evidence type="ECO:0000313" key="1">
    <source>
        <dbReference type="EMBL" id="KAF2218194.1"/>
    </source>
</evidence>
<dbReference type="Proteomes" id="UP000799538">
    <property type="component" value="Unassembled WGS sequence"/>
</dbReference>
<sequence length="56" mass="6401">MVLRCCGSLCSCGHYVAKAIRVLRTVFIKHLFRPYLLSLQLCPPYIFHLPATLPHC</sequence>
<reference evidence="2" key="1">
    <citation type="journal article" date="2020" name="Stud. Mycol.">
        <title>101 Dothideomycetes genomes: A test case for predicting lifestyles and emergence of pathogens.</title>
        <authorList>
            <person name="Haridas S."/>
            <person name="Albert R."/>
            <person name="Binder M."/>
            <person name="Bloem J."/>
            <person name="LaButti K."/>
            <person name="Salamov A."/>
            <person name="Andreopoulos B."/>
            <person name="Baker S."/>
            <person name="Barry K."/>
            <person name="Bills G."/>
            <person name="Bluhm B."/>
            <person name="Cannon C."/>
            <person name="Castanera R."/>
            <person name="Culley D."/>
            <person name="Daum C."/>
            <person name="Ezra D."/>
            <person name="Gonzalez J."/>
            <person name="Henrissat B."/>
            <person name="Kuo A."/>
            <person name="Liang C."/>
            <person name="Lipzen A."/>
            <person name="Lutzoni F."/>
            <person name="Magnuson J."/>
            <person name="Mondo S."/>
            <person name="Nolan M."/>
            <person name="Ohm R."/>
            <person name="Pangilinan J."/>
            <person name="Park H.-J."/>
            <person name="Ramirez L."/>
            <person name="Alfaro M."/>
            <person name="Sun H."/>
            <person name="Tritt A."/>
            <person name="Yoshinaga Y."/>
            <person name="Zwiers L.-H."/>
            <person name="Turgeon B."/>
            <person name="Goodwin S."/>
            <person name="Spatafora J."/>
            <person name="Crous P."/>
            <person name="Grigoriev I."/>
        </authorList>
    </citation>
    <scope>NUCLEOTIDE SEQUENCE [LARGE SCALE GENOMIC DNA]</scope>
    <source>
        <strain evidence="2">CECT 20119</strain>
    </source>
</reference>
<organism evidence="1 2">
    <name type="scientific">Elsinoe ampelina</name>
    <dbReference type="NCBI Taxonomy" id="302913"/>
    <lineage>
        <taxon>Eukaryota</taxon>
        <taxon>Fungi</taxon>
        <taxon>Dikarya</taxon>
        <taxon>Ascomycota</taxon>
        <taxon>Pezizomycotina</taxon>
        <taxon>Dothideomycetes</taxon>
        <taxon>Dothideomycetidae</taxon>
        <taxon>Myriangiales</taxon>
        <taxon>Elsinoaceae</taxon>
        <taxon>Elsinoe</taxon>
    </lineage>
</organism>
<protein>
    <submittedName>
        <fullName evidence="1">Uncharacterized protein</fullName>
    </submittedName>
</protein>
<evidence type="ECO:0000313" key="2">
    <source>
        <dbReference type="Proteomes" id="UP000799538"/>
    </source>
</evidence>
<dbReference type="OrthoDB" id="88410at2759"/>
<name>A0A6A6FXZ7_9PEZI</name>